<evidence type="ECO:0000313" key="2">
    <source>
        <dbReference type="Proteomes" id="UP001434883"/>
    </source>
</evidence>
<gene>
    <name evidence="1" type="ORF">XENOCAPTIV_007710</name>
</gene>
<reference evidence="1 2" key="1">
    <citation type="submission" date="2021-06" db="EMBL/GenBank/DDBJ databases">
        <authorList>
            <person name="Palmer J.M."/>
        </authorList>
    </citation>
    <scope>NUCLEOTIDE SEQUENCE [LARGE SCALE GENOMIC DNA]</scope>
    <source>
        <strain evidence="1 2">XC_2019</strain>
        <tissue evidence="1">Muscle</tissue>
    </source>
</reference>
<protein>
    <submittedName>
        <fullName evidence="1">Uncharacterized protein</fullName>
    </submittedName>
</protein>
<proteinExistence type="predicted"/>
<dbReference type="EMBL" id="JAHRIN010052298">
    <property type="protein sequence ID" value="MEQ2210047.1"/>
    <property type="molecule type" value="Genomic_DNA"/>
</dbReference>
<name>A0ABV0RPC2_9TELE</name>
<sequence length="67" mass="7779">RYPLPGPDSFSVKQMGVLSTFRSVLQPDARSHMCNEASHEDRKCNHHLIRRAKCVAFISFNFKRMKT</sequence>
<accession>A0ABV0RPC2</accession>
<evidence type="ECO:0000313" key="1">
    <source>
        <dbReference type="EMBL" id="MEQ2210047.1"/>
    </source>
</evidence>
<dbReference type="Proteomes" id="UP001434883">
    <property type="component" value="Unassembled WGS sequence"/>
</dbReference>
<comment type="caution">
    <text evidence="1">The sequence shown here is derived from an EMBL/GenBank/DDBJ whole genome shotgun (WGS) entry which is preliminary data.</text>
</comment>
<organism evidence="1 2">
    <name type="scientific">Xenoophorus captivus</name>
    <dbReference type="NCBI Taxonomy" id="1517983"/>
    <lineage>
        <taxon>Eukaryota</taxon>
        <taxon>Metazoa</taxon>
        <taxon>Chordata</taxon>
        <taxon>Craniata</taxon>
        <taxon>Vertebrata</taxon>
        <taxon>Euteleostomi</taxon>
        <taxon>Actinopterygii</taxon>
        <taxon>Neopterygii</taxon>
        <taxon>Teleostei</taxon>
        <taxon>Neoteleostei</taxon>
        <taxon>Acanthomorphata</taxon>
        <taxon>Ovalentaria</taxon>
        <taxon>Atherinomorphae</taxon>
        <taxon>Cyprinodontiformes</taxon>
        <taxon>Goodeidae</taxon>
        <taxon>Xenoophorus</taxon>
    </lineage>
</organism>
<feature type="non-terminal residue" evidence="1">
    <location>
        <position position="1"/>
    </location>
</feature>
<keyword evidence="2" id="KW-1185">Reference proteome</keyword>